<evidence type="ECO:0000313" key="1">
    <source>
        <dbReference type="EMBL" id="SOC41968.1"/>
    </source>
</evidence>
<dbReference type="RefSeq" id="WP_097140749.1">
    <property type="nucleotide sequence ID" value="NZ_OBQD01000009.1"/>
</dbReference>
<dbReference type="AlphaFoldDB" id="A0A285UKQ5"/>
<dbReference type="Proteomes" id="UP000219167">
    <property type="component" value="Unassembled WGS sequence"/>
</dbReference>
<gene>
    <name evidence="1" type="ORF">SAMN05892877_109162</name>
</gene>
<dbReference type="EMBL" id="OBQD01000009">
    <property type="protein sequence ID" value="SOC41968.1"/>
    <property type="molecule type" value="Genomic_DNA"/>
</dbReference>
<reference evidence="1 2" key="1">
    <citation type="submission" date="2017-08" db="EMBL/GenBank/DDBJ databases">
        <authorList>
            <person name="de Groot N.N."/>
        </authorList>
    </citation>
    <scope>NUCLEOTIDE SEQUENCE [LARGE SCALE GENOMIC DNA]</scope>
    <source>
        <strain evidence="1 2">JC85</strain>
    </source>
</reference>
<keyword evidence="2" id="KW-1185">Reference proteome</keyword>
<proteinExistence type="predicted"/>
<name>A0A285UKQ5_9HYPH</name>
<evidence type="ECO:0000313" key="2">
    <source>
        <dbReference type="Proteomes" id="UP000219167"/>
    </source>
</evidence>
<sequence>MTRTFTLQDLQHLSLSALHTLRGTLHRELALAAPHSQQAREIFASLDAVNRIIRQRTAGPRMG</sequence>
<dbReference type="OrthoDB" id="8481132at2"/>
<protein>
    <submittedName>
        <fullName evidence="1">Uncharacterized protein</fullName>
    </submittedName>
</protein>
<accession>A0A285UKQ5</accession>
<organism evidence="1 2">
    <name type="scientific">Rhizobium subbaraonis</name>
    <dbReference type="NCBI Taxonomy" id="908946"/>
    <lineage>
        <taxon>Bacteria</taxon>
        <taxon>Pseudomonadati</taxon>
        <taxon>Pseudomonadota</taxon>
        <taxon>Alphaproteobacteria</taxon>
        <taxon>Hyphomicrobiales</taxon>
        <taxon>Rhizobiaceae</taxon>
        <taxon>Rhizobium/Agrobacterium group</taxon>
        <taxon>Rhizobium</taxon>
    </lineage>
</organism>